<dbReference type="AlphaFoldDB" id="A0A0G3B001"/>
<keyword evidence="1" id="KW-0614">Plasmid</keyword>
<dbReference type="EMBL" id="KP975077">
    <property type="protein sequence ID" value="AKJ19503.1"/>
    <property type="molecule type" value="Genomic_DNA"/>
</dbReference>
<organism evidence="1">
    <name type="scientific">Enterobacter cloacae</name>
    <dbReference type="NCBI Taxonomy" id="550"/>
    <lineage>
        <taxon>Bacteria</taxon>
        <taxon>Pseudomonadati</taxon>
        <taxon>Pseudomonadota</taxon>
        <taxon>Gammaproteobacteria</taxon>
        <taxon>Enterobacterales</taxon>
        <taxon>Enterobacteriaceae</taxon>
        <taxon>Enterobacter</taxon>
        <taxon>Enterobacter cloacae complex</taxon>
    </lineage>
</organism>
<geneLocation type="plasmid" evidence="1">
    <name>pMRVIM0813</name>
</geneLocation>
<reference evidence="1" key="1">
    <citation type="submission" date="2015-03" db="EMBL/GenBank/DDBJ databases">
        <title>Allelic Variants of blaVIM Reside on Diverse Mobile Genetic Elements in Gram-negative Clinical Isolates from the USA.</title>
        <authorList>
            <person name="McGann P."/>
            <person name="Snesrud E."/>
            <person name="Ong A.C."/>
            <person name="Clifford R."/>
            <person name="Kwak Y.I."/>
            <person name="Steele E.D."/>
            <person name="Rabinowitz R."/>
            <person name="Waterman P.E."/>
            <person name="Lesho E."/>
        </authorList>
    </citation>
    <scope>NUCLEOTIDE SEQUENCE</scope>
    <source>
        <strain evidence="1">MRSN17626</strain>
        <plasmid evidence="1">pMRVIM0813</plasmid>
    </source>
</reference>
<evidence type="ECO:0000313" key="1">
    <source>
        <dbReference type="EMBL" id="AKJ19503.1"/>
    </source>
</evidence>
<proteinExistence type="predicted"/>
<sequence length="53" mass="5535">MVILSKVTLGGSDGSEAKLAVTVSEGPSRMGETASALHLFNSLIKEHSKIFCS</sequence>
<protein>
    <submittedName>
        <fullName evidence="1">Uncharacterized protein</fullName>
    </submittedName>
</protein>
<accession>A0A0G3B001</accession>
<name>A0A0G3B001_ENTCL</name>